<sequence>MKKITLLLISCFLACIVTAQTDGISYQAVIIDNNPQEIPGVDIPSNNLPNVPLRVQFSIIDNTNAIEYKESHDTTTDPYGMINLMVGQGASSIGEFNEIYWNNSKYLKVDIDLFDGNGFVEFSYQELTYIPYVKHREIIATSTLDVDGATNLNNSFTVNNESPSHLTGSLIVDGETNLNNNLNVNNQATTTLSGDLYVEGIAHFTDGVFDNITVNEHSALNTLTADGETNINNAFKVNNESPTELTGSLDVAGVSHLQDVVRIDATTIQTDENQYGSYPLQVQGSEQGIAIKLNANNPDRTKNYLSFWAGNNQVRGRIEGNNYLEPVAFDFLIDIIDPPGVTDLIDLFIDFTPEPEFGFDPEELIEDVFENEYYQNDFSFTAYHYTMDFVVSIQRLGVNLVAATGFCATGDCDDAIWSFIDMAVDGMQLAEWYLYNAINIGVAFESGSADYAEWLKKYDENEVFAFGDVVGVKGGLISKSFVTAENYMIVSQNPLISGAMPKEDETHLYERIAFMGQVPVKVIGKANKGDYILPSGHGDGLAIAVRPNDMKINDYKRIIGVSWGESSGEKLFTYVNTAVGINTNDMAGVVSQMQGLMNNMQLSLAKLDTNYKPYFFEVEDDFEDGLTEVTLVDINNTYMVEGKNQRERLEKLSQKTFNQFKNSDFDFSRFPFLMETIQNPTKENGEKLVAYYSKVIERLEAIKPNKE</sequence>
<proteinExistence type="predicted"/>
<dbReference type="RefSeq" id="WP_134198824.1">
    <property type="nucleotide sequence ID" value="NZ_SOQZ01000001.1"/>
</dbReference>
<evidence type="ECO:0000256" key="1">
    <source>
        <dbReference type="SAM" id="SignalP"/>
    </source>
</evidence>
<protein>
    <submittedName>
        <fullName evidence="2">Uncharacterized protein</fullName>
    </submittedName>
</protein>
<dbReference type="EMBL" id="SOQZ01000001">
    <property type="protein sequence ID" value="TDY14327.1"/>
    <property type="molecule type" value="Genomic_DNA"/>
</dbReference>
<reference evidence="2 3" key="1">
    <citation type="submission" date="2019-03" db="EMBL/GenBank/DDBJ databases">
        <title>Genomic Encyclopedia of Type Strains, Phase III (KMG-III): the genomes of soil and plant-associated and newly described type strains.</title>
        <authorList>
            <person name="Whitman W."/>
        </authorList>
    </citation>
    <scope>NUCLEOTIDE SEQUENCE [LARGE SCALE GENOMIC DNA]</scope>
    <source>
        <strain evidence="2 3">CGMCC 1.10957</strain>
    </source>
</reference>
<evidence type="ECO:0000313" key="3">
    <source>
        <dbReference type="Proteomes" id="UP000294930"/>
    </source>
</evidence>
<gene>
    <name evidence="2" type="ORF">A8975_0938</name>
</gene>
<feature type="signal peptide" evidence="1">
    <location>
        <begin position="1"/>
        <end position="19"/>
    </location>
</feature>
<evidence type="ECO:0000313" key="2">
    <source>
        <dbReference type="EMBL" id="TDY14327.1"/>
    </source>
</evidence>
<dbReference type="Proteomes" id="UP000294930">
    <property type="component" value="Unassembled WGS sequence"/>
</dbReference>
<comment type="caution">
    <text evidence="2">The sequence shown here is derived from an EMBL/GenBank/DDBJ whole genome shotgun (WGS) entry which is preliminary data.</text>
</comment>
<organism evidence="2 3">
    <name type="scientific">Meridianimaribacter flavus</name>
    <dbReference type="NCBI Taxonomy" id="571115"/>
    <lineage>
        <taxon>Bacteria</taxon>
        <taxon>Pseudomonadati</taxon>
        <taxon>Bacteroidota</taxon>
        <taxon>Flavobacteriia</taxon>
        <taxon>Flavobacteriales</taxon>
        <taxon>Flavobacteriaceae</taxon>
        <taxon>Meridianimaribacter</taxon>
    </lineage>
</organism>
<keyword evidence="1" id="KW-0732">Signal</keyword>
<dbReference type="Gene3D" id="2.40.300.10">
    <property type="entry name" value="Head decoration protein D"/>
    <property type="match status" value="1"/>
</dbReference>
<feature type="chain" id="PRO_5047035922" evidence="1">
    <location>
        <begin position="20"/>
        <end position="707"/>
    </location>
</feature>
<name>A0ABY2G951_9FLAO</name>
<accession>A0ABY2G951</accession>
<keyword evidence="3" id="KW-1185">Reference proteome</keyword>